<protein>
    <submittedName>
        <fullName evidence="1">Uncharacterized protein</fullName>
    </submittedName>
</protein>
<dbReference type="Proteomes" id="UP000002332">
    <property type="component" value="Plasmid pQBR103"/>
</dbReference>
<reference evidence="1 2" key="1">
    <citation type="journal article" date="2007" name="ISME J.">
        <title>Sequence-based analysis of pQBR103; a representative of a unique, transfer-proficient mega plasmid resident in the microbial community of sugar beet.</title>
        <authorList>
            <person name="Tett A."/>
            <person name="Spiers A.J."/>
            <person name="Crossman L.C."/>
            <person name="Ager D."/>
            <person name="Ciric L."/>
            <person name="Dow J.M."/>
            <person name="Fry J.C."/>
            <person name="Harris D."/>
            <person name="Lilley A."/>
            <person name="Oliver A."/>
            <person name="Parkhill J."/>
            <person name="Quail M.A."/>
            <person name="Rainey P.B."/>
            <person name="Saunders N.J."/>
            <person name="Seeger K."/>
            <person name="Snyder L.A.S."/>
            <person name="Squares R."/>
            <person name="Thomas C.M."/>
            <person name="Turner S.L."/>
            <person name="Zhang X.-X."/>
            <person name="Field D."/>
            <person name="Bailey M.J."/>
        </authorList>
    </citation>
    <scope>NUCLEOTIDE SEQUENCE [LARGE SCALE GENOMIC DNA]</scope>
    <source>
        <strain evidence="1 2">SBW25</strain>
    </source>
</reference>
<geneLocation type="plasmid" evidence="1 2">
    <name>pQBR103</name>
</geneLocation>
<sequence length="86" mass="9533">MALVSHRWPAWSLRNSPARKGNGSNTGHATCSTCRQQADCHVVSIPGWWTKLRCKSMLTLLLNLAGSTRTSLQSAKRFKSSHRPSL</sequence>
<name>A4V752_PSEFS</name>
<proteinExistence type="predicted"/>
<dbReference type="AlphaFoldDB" id="A4V752"/>
<evidence type="ECO:0000313" key="2">
    <source>
        <dbReference type="Proteomes" id="UP000002332"/>
    </source>
</evidence>
<keyword evidence="1" id="KW-0614">Plasmid</keyword>
<evidence type="ECO:0000313" key="1">
    <source>
        <dbReference type="EMBL" id="CAM96363.1"/>
    </source>
</evidence>
<organism evidence="1 2">
    <name type="scientific">Pseudomonas fluorescens (strain SBW25)</name>
    <dbReference type="NCBI Taxonomy" id="216595"/>
    <lineage>
        <taxon>Bacteria</taxon>
        <taxon>Pseudomonadati</taxon>
        <taxon>Pseudomonadota</taxon>
        <taxon>Gammaproteobacteria</taxon>
        <taxon>Pseudomonadales</taxon>
        <taxon>Pseudomonadaceae</taxon>
        <taxon>Pseudomonas</taxon>
    </lineage>
</organism>
<gene>
    <name evidence="1" type="ordered locus">pQBR0331</name>
</gene>
<dbReference type="EMBL" id="AM235768">
    <property type="protein sequence ID" value="CAM96363.1"/>
    <property type="molecule type" value="Genomic_DNA"/>
</dbReference>
<accession>A4V752</accession>